<dbReference type="InterPro" id="IPR003960">
    <property type="entry name" value="ATPase_AAA_CS"/>
</dbReference>
<dbReference type="Pfam" id="PF00004">
    <property type="entry name" value="AAA"/>
    <property type="match status" value="2"/>
</dbReference>
<comment type="similarity">
    <text evidence="1">Belongs to the AAA ATPase family.</text>
</comment>
<dbReference type="InterPro" id="IPR003959">
    <property type="entry name" value="ATPase_AAA_core"/>
</dbReference>
<dbReference type="AlphaFoldDB" id="A0A5J4YUK1"/>
<keyword evidence="2" id="KW-0547">Nucleotide-binding</keyword>
<evidence type="ECO:0000313" key="6">
    <source>
        <dbReference type="EMBL" id="KAA8495179.1"/>
    </source>
</evidence>
<dbReference type="SUPFAM" id="SSF52540">
    <property type="entry name" value="P-loop containing nucleoside triphosphate hydrolases"/>
    <property type="match status" value="2"/>
</dbReference>
<dbReference type="FunFam" id="3.40.50.300:FF:000365">
    <property type="entry name" value="Ribosome biogenesis ATPase RIX7"/>
    <property type="match status" value="1"/>
</dbReference>
<feature type="compositionally biased region" description="Basic and acidic residues" evidence="4">
    <location>
        <begin position="918"/>
        <end position="948"/>
    </location>
</feature>
<feature type="region of interest" description="Disordered" evidence="4">
    <location>
        <begin position="500"/>
        <end position="537"/>
    </location>
</feature>
<feature type="region of interest" description="Disordered" evidence="4">
    <location>
        <begin position="905"/>
        <end position="948"/>
    </location>
</feature>
<evidence type="ECO:0000256" key="3">
    <source>
        <dbReference type="ARBA" id="ARBA00022840"/>
    </source>
</evidence>
<dbReference type="GO" id="GO:0005634">
    <property type="term" value="C:nucleus"/>
    <property type="evidence" value="ECO:0007669"/>
    <property type="project" value="TreeGrafter"/>
</dbReference>
<dbReference type="FunFam" id="3.40.50.300:FF:000149">
    <property type="entry name" value="Nuclear valosin-containing protein-like"/>
    <property type="match status" value="1"/>
</dbReference>
<feature type="region of interest" description="Disordered" evidence="4">
    <location>
        <begin position="826"/>
        <end position="863"/>
    </location>
</feature>
<dbReference type="Pfam" id="PF17862">
    <property type="entry name" value="AAA_lid_3"/>
    <property type="match status" value="2"/>
</dbReference>
<feature type="region of interest" description="Disordered" evidence="4">
    <location>
        <begin position="84"/>
        <end position="110"/>
    </location>
</feature>
<proteinExistence type="inferred from homology"/>
<dbReference type="InterPro" id="IPR041569">
    <property type="entry name" value="AAA_lid_3"/>
</dbReference>
<dbReference type="PANTHER" id="PTHR23077:SF171">
    <property type="entry name" value="NUCLEAR VALOSIN-CONTAINING PROTEIN-LIKE"/>
    <property type="match status" value="1"/>
</dbReference>
<dbReference type="InterPro" id="IPR003593">
    <property type="entry name" value="AAA+_ATPase"/>
</dbReference>
<gene>
    <name evidence="6" type="ORF">FVE85_3420</name>
</gene>
<accession>A0A5J4YUK1</accession>
<evidence type="ECO:0000256" key="2">
    <source>
        <dbReference type="ARBA" id="ARBA00022741"/>
    </source>
</evidence>
<evidence type="ECO:0000256" key="1">
    <source>
        <dbReference type="ARBA" id="ARBA00006914"/>
    </source>
</evidence>
<comment type="caution">
    <text evidence="6">The sequence shown here is derived from an EMBL/GenBank/DDBJ whole genome shotgun (WGS) entry which is preliminary data.</text>
</comment>
<dbReference type="Gene3D" id="1.10.8.60">
    <property type="match status" value="2"/>
</dbReference>
<feature type="compositionally biased region" description="Basic and acidic residues" evidence="4">
    <location>
        <begin position="510"/>
        <end position="522"/>
    </location>
</feature>
<dbReference type="GO" id="GO:1990275">
    <property type="term" value="F:preribosome binding"/>
    <property type="evidence" value="ECO:0007669"/>
    <property type="project" value="TreeGrafter"/>
</dbReference>
<evidence type="ECO:0000256" key="4">
    <source>
        <dbReference type="SAM" id="MobiDB-lite"/>
    </source>
</evidence>
<dbReference type="GO" id="GO:0016887">
    <property type="term" value="F:ATP hydrolysis activity"/>
    <property type="evidence" value="ECO:0007669"/>
    <property type="project" value="InterPro"/>
</dbReference>
<sequence length="948" mass="101334">MALLRTQLTGRAAQVLRQGLRDGELLARVTGAAAVEAFLAARLQQFRRLPTPAKRAVAAAAWSEATNSENHVTVSASVSTNALLTSDDDAQETAPDGQPARKRAAAEMPREGMEELALAAPQRLHASAPQLDSNAMLNYSRKRARAVSTGGREDLQEPLLPENSAPDAASPSAGKDASFVCVPASGKTRRPPVAAQHPTGSPVTRVTGRANAIDTSAPLGAGASAFQVARPRARLADVGGIDAVREDVRELVEWPLRHVDLYVELGVEPPRGVLLHGPAGCGKTLLAHAIAGELGVPFFKLAAPEVVSGMSGESERKLRELFACAVRAAPSLIFIDEVDVISARRDSANKDMERRIVAQLLACIDSLALEHTHGRAVLVLAATSRADALDPALRRAGRFDRELEIGAPDEQARAQILRTLATRLTLDSSREPFDFERIARRTAGYVGADLAALTTMAATLAVRRILTGSDSVGVDYETTRGGPQSQALNNEVPVASTSEITKAASQQLAHDPRTHVDSHPSEPSDNQVTESGAEFTNDVRAGKQDVDMGRAIRMDDFEAALEKVQPSALREGFTTVPDVLWSDVGALDEVRDELELAVVAPIRAPHVFASLGPSLAAPAGVLLYGPPGCGKTLLAKAVAKQSCANFISVKGPELLNKYVGESERSVRRLFQRARASAPCIIFFDELDALAPRRGSAGGGDGHGNSSSSGASERVVNQLLTELDGMDSRKQVFVIAATNRPDIIDPAMLRPGRLDKLLYVPLPDAAARASILRTIGRRAPLDPCIDLDAIARDGRCEGFSGADLSALLREAAMDALRQAHITLSGISDATGNKMGERCTQSPSERESGPQDALAQRESEKKSGLQQDLVLKISHTNFVSAFNRVFPSVSPRDARLYRDLQHKLRRSRAHLQPEADSEALAERDQERGSDLAVDADKSSRNQVDVRGRPI</sequence>
<dbReference type="InterPro" id="IPR050168">
    <property type="entry name" value="AAA_ATPase_domain"/>
</dbReference>
<dbReference type="GO" id="GO:0003723">
    <property type="term" value="F:RNA binding"/>
    <property type="evidence" value="ECO:0007669"/>
    <property type="project" value="TreeGrafter"/>
</dbReference>
<dbReference type="EMBL" id="VRMN01000004">
    <property type="protein sequence ID" value="KAA8495179.1"/>
    <property type="molecule type" value="Genomic_DNA"/>
</dbReference>
<feature type="compositionally biased region" description="Basic and acidic residues" evidence="4">
    <location>
        <begin position="842"/>
        <end position="861"/>
    </location>
</feature>
<organism evidence="6 7">
    <name type="scientific">Porphyridium purpureum</name>
    <name type="common">Red alga</name>
    <name type="synonym">Porphyridium cruentum</name>
    <dbReference type="NCBI Taxonomy" id="35688"/>
    <lineage>
        <taxon>Eukaryota</taxon>
        <taxon>Rhodophyta</taxon>
        <taxon>Bangiophyceae</taxon>
        <taxon>Porphyridiales</taxon>
        <taxon>Porphyridiaceae</taxon>
        <taxon>Porphyridium</taxon>
    </lineage>
</organism>
<dbReference type="OrthoDB" id="27435at2759"/>
<feature type="region of interest" description="Disordered" evidence="4">
    <location>
        <begin position="142"/>
        <end position="206"/>
    </location>
</feature>
<dbReference type="GO" id="GO:0042254">
    <property type="term" value="P:ribosome biogenesis"/>
    <property type="evidence" value="ECO:0007669"/>
    <property type="project" value="TreeGrafter"/>
</dbReference>
<dbReference type="Proteomes" id="UP000324585">
    <property type="component" value="Unassembled WGS sequence"/>
</dbReference>
<feature type="domain" description="AAA+ ATPase" evidence="5">
    <location>
        <begin position="617"/>
        <end position="763"/>
    </location>
</feature>
<dbReference type="GO" id="GO:0005524">
    <property type="term" value="F:ATP binding"/>
    <property type="evidence" value="ECO:0007669"/>
    <property type="project" value="UniProtKB-KW"/>
</dbReference>
<keyword evidence="3" id="KW-0067">ATP-binding</keyword>
<dbReference type="PANTHER" id="PTHR23077">
    <property type="entry name" value="AAA-FAMILY ATPASE"/>
    <property type="match status" value="1"/>
</dbReference>
<dbReference type="Gene3D" id="3.40.50.300">
    <property type="entry name" value="P-loop containing nucleotide triphosphate hydrolases"/>
    <property type="match status" value="2"/>
</dbReference>
<name>A0A5J4YUK1_PORPP</name>
<protein>
    <submittedName>
        <fullName evidence="6">Nuclear valosin-containing protein-like</fullName>
    </submittedName>
</protein>
<feature type="domain" description="AAA+ ATPase" evidence="5">
    <location>
        <begin position="269"/>
        <end position="409"/>
    </location>
</feature>
<reference evidence="7" key="1">
    <citation type="journal article" date="2019" name="Nat. Commun.">
        <title>Expansion of phycobilisome linker gene families in mesophilic red algae.</title>
        <authorList>
            <person name="Lee J."/>
            <person name="Kim D."/>
            <person name="Bhattacharya D."/>
            <person name="Yoon H.S."/>
        </authorList>
    </citation>
    <scope>NUCLEOTIDE SEQUENCE [LARGE SCALE GENOMIC DNA]</scope>
    <source>
        <strain evidence="7">CCMP 1328</strain>
    </source>
</reference>
<dbReference type="SMART" id="SM00382">
    <property type="entry name" value="AAA"/>
    <property type="match status" value="2"/>
</dbReference>
<evidence type="ECO:0000259" key="5">
    <source>
        <dbReference type="SMART" id="SM00382"/>
    </source>
</evidence>
<keyword evidence="7" id="KW-1185">Reference proteome</keyword>
<evidence type="ECO:0000313" key="7">
    <source>
        <dbReference type="Proteomes" id="UP000324585"/>
    </source>
</evidence>
<dbReference type="InterPro" id="IPR027417">
    <property type="entry name" value="P-loop_NTPase"/>
</dbReference>
<dbReference type="PROSITE" id="PS00674">
    <property type="entry name" value="AAA"/>
    <property type="match status" value="1"/>
</dbReference>